<dbReference type="EMBL" id="FNRI01000003">
    <property type="protein sequence ID" value="SEA43136.1"/>
    <property type="molecule type" value="Genomic_DNA"/>
</dbReference>
<dbReference type="CDD" id="cd01392">
    <property type="entry name" value="HTH_LacI"/>
    <property type="match status" value="1"/>
</dbReference>
<accession>A0A1H4B4X9</accession>
<dbReference type="GO" id="GO:0000976">
    <property type="term" value="F:transcription cis-regulatory region binding"/>
    <property type="evidence" value="ECO:0007669"/>
    <property type="project" value="TreeGrafter"/>
</dbReference>
<keyword evidence="3" id="KW-0804">Transcription</keyword>
<dbReference type="RefSeq" id="WP_010261734.1">
    <property type="nucleotide sequence ID" value="NZ_CAEG01000010.1"/>
</dbReference>
<dbReference type="SUPFAM" id="SSF47413">
    <property type="entry name" value="lambda repressor-like DNA-binding domains"/>
    <property type="match status" value="1"/>
</dbReference>
<dbReference type="InterPro" id="IPR028082">
    <property type="entry name" value="Peripla_BP_I"/>
</dbReference>
<evidence type="ECO:0000256" key="2">
    <source>
        <dbReference type="ARBA" id="ARBA00023125"/>
    </source>
</evidence>
<dbReference type="AlphaFoldDB" id="A0A1H4B4X9"/>
<dbReference type="InterPro" id="IPR000843">
    <property type="entry name" value="HTH_LacI"/>
</dbReference>
<dbReference type="SUPFAM" id="SSF53822">
    <property type="entry name" value="Periplasmic binding protein-like I"/>
    <property type="match status" value="1"/>
</dbReference>
<name>A0A1H4B4X9_9BACT</name>
<evidence type="ECO:0000256" key="1">
    <source>
        <dbReference type="ARBA" id="ARBA00023015"/>
    </source>
</evidence>
<evidence type="ECO:0000313" key="6">
    <source>
        <dbReference type="Proteomes" id="UP000183253"/>
    </source>
</evidence>
<keyword evidence="6" id="KW-1185">Reference proteome</keyword>
<evidence type="ECO:0000256" key="3">
    <source>
        <dbReference type="ARBA" id="ARBA00023163"/>
    </source>
</evidence>
<dbReference type="PANTHER" id="PTHR30146">
    <property type="entry name" value="LACI-RELATED TRANSCRIPTIONAL REPRESSOR"/>
    <property type="match status" value="1"/>
</dbReference>
<dbReference type="InterPro" id="IPR025997">
    <property type="entry name" value="SBP_2_dom"/>
</dbReference>
<dbReference type="Pfam" id="PF00356">
    <property type="entry name" value="LacI"/>
    <property type="match status" value="1"/>
</dbReference>
<reference evidence="5 6" key="1">
    <citation type="submission" date="2016-10" db="EMBL/GenBank/DDBJ databases">
        <authorList>
            <person name="de Groot N.N."/>
        </authorList>
    </citation>
    <scope>NUCLEOTIDE SEQUENCE [LARGE SCALE GENOMIC DNA]</scope>
    <source>
        <strain evidence="5 6">DSM 25383</strain>
    </source>
</reference>
<dbReference type="Proteomes" id="UP000183253">
    <property type="component" value="Unassembled WGS sequence"/>
</dbReference>
<protein>
    <submittedName>
        <fullName evidence="5">LacI family transcriptional regulator</fullName>
    </submittedName>
</protein>
<sequence length="350" mass="40303">MDRKNYKIKDIAAMAGVSVGTVDRVLHNRGDVSEKSRKKVEQVLEKILYRPNLLVSSIGVKRKITLAIVLPSHQQGEYWEQIEKGIHQALYDFSKIRTETKTFYYDQFDLYSCRTAYSQALEYACDAMIIGPTFREETVFFSRKLDEQGTPYVFIDTLIPSCNQRAFFGPDSRMLGYIEAKLLSDVIGEEKDIAILHAVRSGNESSLQTVVRKAGFFEYFDTVSSKNRFLYANYYSQDVEQSWKEFDRLFSGENDIGGAVLFNSRSYIFASYLEHHGITGVKVIGCGVTQKNIEYLKKGYLSFLLSERPDVQGYQSIKYVLEYILYGQHEQIIKHTPIEILIRENIDSLF</sequence>
<dbReference type="OrthoDB" id="628703at2"/>
<evidence type="ECO:0000313" key="5">
    <source>
        <dbReference type="EMBL" id="SEA43136.1"/>
    </source>
</evidence>
<dbReference type="PROSITE" id="PS00356">
    <property type="entry name" value="HTH_LACI_1"/>
    <property type="match status" value="1"/>
</dbReference>
<dbReference type="SMART" id="SM00354">
    <property type="entry name" value="HTH_LACI"/>
    <property type="match status" value="1"/>
</dbReference>
<proteinExistence type="predicted"/>
<dbReference type="Gene3D" id="3.40.50.2300">
    <property type="match status" value="2"/>
</dbReference>
<dbReference type="STRING" id="1033731.SAMN05444145_103235"/>
<keyword evidence="2" id="KW-0238">DNA-binding</keyword>
<keyword evidence="1" id="KW-0805">Transcription regulation</keyword>
<dbReference type="PANTHER" id="PTHR30146:SF144">
    <property type="entry name" value="LACI-FAMILY TRANSCRIPTION REGULATOR"/>
    <property type="match status" value="1"/>
</dbReference>
<dbReference type="GO" id="GO:0003700">
    <property type="term" value="F:DNA-binding transcription factor activity"/>
    <property type="evidence" value="ECO:0007669"/>
    <property type="project" value="TreeGrafter"/>
</dbReference>
<dbReference type="InterPro" id="IPR010982">
    <property type="entry name" value="Lambda_DNA-bd_dom_sf"/>
</dbReference>
<dbReference type="Pfam" id="PF13407">
    <property type="entry name" value="Peripla_BP_4"/>
    <property type="match status" value="1"/>
</dbReference>
<organism evidence="5 6">
    <name type="scientific">Alistipes timonensis JC136</name>
    <dbReference type="NCBI Taxonomy" id="1033731"/>
    <lineage>
        <taxon>Bacteria</taxon>
        <taxon>Pseudomonadati</taxon>
        <taxon>Bacteroidota</taxon>
        <taxon>Bacteroidia</taxon>
        <taxon>Bacteroidales</taxon>
        <taxon>Rikenellaceae</taxon>
        <taxon>Alistipes</taxon>
    </lineage>
</organism>
<dbReference type="Gene3D" id="1.10.260.40">
    <property type="entry name" value="lambda repressor-like DNA-binding domains"/>
    <property type="match status" value="1"/>
</dbReference>
<feature type="domain" description="HTH lacI-type" evidence="4">
    <location>
        <begin position="6"/>
        <end position="60"/>
    </location>
</feature>
<evidence type="ECO:0000259" key="4">
    <source>
        <dbReference type="PROSITE" id="PS50932"/>
    </source>
</evidence>
<dbReference type="PROSITE" id="PS50932">
    <property type="entry name" value="HTH_LACI_2"/>
    <property type="match status" value="1"/>
</dbReference>
<gene>
    <name evidence="5" type="ORF">SAMN05444145_103235</name>
</gene>